<gene>
    <name evidence="1" type="ORF">RDB_LOCUS161267</name>
</gene>
<sequence length="89" mass="9765">MNLTEGQPKKWGQTYLEKLLNSVNEPILDGLDAFEAAFLKNWSGPAALQTAECKMCNLHKNLSASGYAIEFRIIASDLEWSGAALMAAF</sequence>
<dbReference type="EMBL" id="CAJMWS010000763">
    <property type="protein sequence ID" value="CAE6462003.1"/>
    <property type="molecule type" value="Genomic_DNA"/>
</dbReference>
<proteinExistence type="predicted"/>
<accession>A0A8H3BN63</accession>
<dbReference type="Proteomes" id="UP000663846">
    <property type="component" value="Unassembled WGS sequence"/>
</dbReference>
<name>A0A8H3BN63_9AGAM</name>
<evidence type="ECO:0000313" key="1">
    <source>
        <dbReference type="EMBL" id="CAE6462003.1"/>
    </source>
</evidence>
<organism evidence="1 2">
    <name type="scientific">Rhizoctonia solani</name>
    <dbReference type="NCBI Taxonomy" id="456999"/>
    <lineage>
        <taxon>Eukaryota</taxon>
        <taxon>Fungi</taxon>
        <taxon>Dikarya</taxon>
        <taxon>Basidiomycota</taxon>
        <taxon>Agaricomycotina</taxon>
        <taxon>Agaricomycetes</taxon>
        <taxon>Cantharellales</taxon>
        <taxon>Ceratobasidiaceae</taxon>
        <taxon>Rhizoctonia</taxon>
    </lineage>
</organism>
<protein>
    <recommendedName>
        <fullName evidence="3">Retrotransposon gag domain-containing protein</fullName>
    </recommendedName>
</protein>
<evidence type="ECO:0008006" key="3">
    <source>
        <dbReference type="Google" id="ProtNLM"/>
    </source>
</evidence>
<reference evidence="1" key="1">
    <citation type="submission" date="2021-01" db="EMBL/GenBank/DDBJ databases">
        <authorList>
            <person name="Kaushik A."/>
        </authorList>
    </citation>
    <scope>NUCLEOTIDE SEQUENCE</scope>
    <source>
        <strain evidence="1">AG1-1C</strain>
    </source>
</reference>
<dbReference type="AlphaFoldDB" id="A0A8H3BN63"/>
<evidence type="ECO:0000313" key="2">
    <source>
        <dbReference type="Proteomes" id="UP000663846"/>
    </source>
</evidence>
<comment type="caution">
    <text evidence="1">The sequence shown here is derived from an EMBL/GenBank/DDBJ whole genome shotgun (WGS) entry which is preliminary data.</text>
</comment>